<keyword evidence="2" id="KW-1185">Reference proteome</keyword>
<evidence type="ECO:0000313" key="1">
    <source>
        <dbReference type="EMBL" id="GEC71019.1"/>
    </source>
</evidence>
<dbReference type="InterPro" id="IPR047765">
    <property type="entry name" value="GHMP_GYDIA-like"/>
</dbReference>
<dbReference type="InterPro" id="IPR014721">
    <property type="entry name" value="Ribsml_uS5_D2-typ_fold_subgr"/>
</dbReference>
<dbReference type="Proteomes" id="UP000316775">
    <property type="component" value="Unassembled WGS sequence"/>
</dbReference>
<evidence type="ECO:0008006" key="3">
    <source>
        <dbReference type="Google" id="ProtNLM"/>
    </source>
</evidence>
<dbReference type="InterPro" id="IPR020568">
    <property type="entry name" value="Ribosomal_Su5_D2-typ_SF"/>
</dbReference>
<dbReference type="STRING" id="983.SAMN05443543_104205"/>
<dbReference type="OrthoDB" id="5288719at2"/>
<dbReference type="RefSeq" id="WP_073244174.1">
    <property type="nucleotide sequence ID" value="NZ_BJNP01000004.1"/>
</dbReference>
<dbReference type="EMBL" id="BJNP01000004">
    <property type="protein sequence ID" value="GEC71019.1"/>
    <property type="molecule type" value="Genomic_DNA"/>
</dbReference>
<evidence type="ECO:0000313" key="2">
    <source>
        <dbReference type="Proteomes" id="UP000316775"/>
    </source>
</evidence>
<accession>A0A4Y4AUI6</accession>
<protein>
    <recommendedName>
        <fullName evidence="3">GHMP kinase</fullName>
    </recommendedName>
</protein>
<organism evidence="1 2">
    <name type="scientific">Flavobacterium flevense</name>
    <dbReference type="NCBI Taxonomy" id="983"/>
    <lineage>
        <taxon>Bacteria</taxon>
        <taxon>Pseudomonadati</taxon>
        <taxon>Bacteroidota</taxon>
        <taxon>Flavobacteriia</taxon>
        <taxon>Flavobacteriales</taxon>
        <taxon>Flavobacteriaceae</taxon>
        <taxon>Flavobacterium</taxon>
    </lineage>
</organism>
<dbReference type="NCBIfam" id="NF040656">
    <property type="entry name" value="GHMP_GYDIA"/>
    <property type="match status" value="1"/>
</dbReference>
<dbReference type="AlphaFoldDB" id="A0A4Y4AUI6"/>
<dbReference type="Gene3D" id="3.30.230.10">
    <property type="match status" value="1"/>
</dbReference>
<comment type="caution">
    <text evidence="1">The sequence shown here is derived from an EMBL/GenBank/DDBJ whole genome shotgun (WGS) entry which is preliminary data.</text>
</comment>
<sequence>MDTKKTFYSNGKLLITAEYLVLDGAKALALPTKFGQNLIIEESKNPEIRWKSFDADGSIWFEDSIAFSEIKNPVSAKEESVKNTLLKILHEAYLLNPDFLNQEKGFEIRTELTFPKKWGLGTSSTLINNIAQWLEIDAFKLLNNSFGGSGYDIACAQNNTPVSYQLKQGKPKVEAVHFNPHFTDTIYFVYLNKKQSSKTAIANYQKNKTTDIEKNITKIDKITQEIIHAKNSTIMAAAIARHEAIMSTILETPTVKENLFFDFMGEIKSLGAWGGDFVMVISDVNPVTYFASKGFKTIIPYKDMILE</sequence>
<reference evidence="1 2" key="1">
    <citation type="submission" date="2019-06" db="EMBL/GenBank/DDBJ databases">
        <title>Whole genome shotgun sequence of Flavobacterium flevense NBRC 14960.</title>
        <authorList>
            <person name="Hosoyama A."/>
            <person name="Uohara A."/>
            <person name="Ohji S."/>
            <person name="Ichikawa N."/>
        </authorList>
    </citation>
    <scope>NUCLEOTIDE SEQUENCE [LARGE SCALE GENOMIC DNA]</scope>
    <source>
        <strain evidence="1 2">NBRC 14960</strain>
    </source>
</reference>
<proteinExistence type="predicted"/>
<name>A0A4Y4AUI6_9FLAO</name>
<gene>
    <name evidence="1" type="ORF">FFL01_05580</name>
</gene>
<dbReference type="SUPFAM" id="SSF54211">
    <property type="entry name" value="Ribosomal protein S5 domain 2-like"/>
    <property type="match status" value="1"/>
</dbReference>